<keyword evidence="1" id="KW-0472">Membrane</keyword>
<keyword evidence="1" id="KW-1133">Transmembrane helix</keyword>
<protein>
    <submittedName>
        <fullName evidence="2">Uncharacterized protein</fullName>
    </submittedName>
</protein>
<reference evidence="2 3" key="1">
    <citation type="journal article" date="2017" name="Environ. Microbiol.">
        <title>Decay of the glycolytic pathway and adaptation to intranuclear parasitism within Enterocytozoonidae microsporidia.</title>
        <authorList>
            <person name="Wiredu Boakye D."/>
            <person name="Jaroenlak P."/>
            <person name="Prachumwat A."/>
            <person name="Williams T.A."/>
            <person name="Bateman K.S."/>
            <person name="Itsathitphaisarn O."/>
            <person name="Sritunyalucksana K."/>
            <person name="Paszkiewicz K.H."/>
            <person name="Moore K.A."/>
            <person name="Stentiford G.D."/>
            <person name="Williams B.A."/>
        </authorList>
    </citation>
    <scope>NUCLEOTIDE SEQUENCE [LARGE SCALE GENOMIC DNA]</scope>
    <source>
        <strain evidence="2 3">GB1</strain>
    </source>
</reference>
<dbReference type="VEuPathDB" id="MicrosporidiaDB:ECANGB1_1478"/>
<comment type="caution">
    <text evidence="2">The sequence shown here is derived from an EMBL/GenBank/DDBJ whole genome shotgun (WGS) entry which is preliminary data.</text>
</comment>
<organism evidence="2 3">
    <name type="scientific">Enterospora canceri</name>
    <dbReference type="NCBI Taxonomy" id="1081671"/>
    <lineage>
        <taxon>Eukaryota</taxon>
        <taxon>Fungi</taxon>
        <taxon>Fungi incertae sedis</taxon>
        <taxon>Microsporidia</taxon>
        <taxon>Enterocytozoonidae</taxon>
        <taxon>Enterospora</taxon>
    </lineage>
</organism>
<gene>
    <name evidence="2" type="ORF">ECANGB1_1478</name>
</gene>
<name>A0A1Y1S5X6_9MICR</name>
<sequence>MPDSSEEKKPRNMNMIYFIAGAIIYVLFILIMQFMSSSVLLFRTGLFFGTIFVFLPLIFYIFNLSGMFGIVSLVCLLITILISWYNRNVVYRVYISRIRQGSREWEEFVKMFRRPSALIISYGRKRPNYLEKYRHNDTIEAFLQEKGLVKDMYKIQLELKFDKFASPSGIVKKGIVIVPIEPTPDQINRYKIRVFGTVNMLHRYNSDKY</sequence>
<proteinExistence type="predicted"/>
<keyword evidence="3" id="KW-1185">Reference proteome</keyword>
<evidence type="ECO:0000313" key="2">
    <source>
        <dbReference type="EMBL" id="ORD93830.1"/>
    </source>
</evidence>
<dbReference type="EMBL" id="LWDP01000044">
    <property type="protein sequence ID" value="ORD93830.1"/>
    <property type="molecule type" value="Genomic_DNA"/>
</dbReference>
<dbReference type="Proteomes" id="UP000192639">
    <property type="component" value="Unassembled WGS sequence"/>
</dbReference>
<evidence type="ECO:0000313" key="3">
    <source>
        <dbReference type="Proteomes" id="UP000192639"/>
    </source>
</evidence>
<accession>A0A1Y1S5X6</accession>
<feature type="transmembrane region" description="Helical" evidence="1">
    <location>
        <begin position="67"/>
        <end position="85"/>
    </location>
</feature>
<feature type="transmembrane region" description="Helical" evidence="1">
    <location>
        <begin position="40"/>
        <end position="61"/>
    </location>
</feature>
<feature type="transmembrane region" description="Helical" evidence="1">
    <location>
        <begin position="15"/>
        <end position="33"/>
    </location>
</feature>
<keyword evidence="1" id="KW-0812">Transmembrane</keyword>
<evidence type="ECO:0000256" key="1">
    <source>
        <dbReference type="SAM" id="Phobius"/>
    </source>
</evidence>
<dbReference type="AlphaFoldDB" id="A0A1Y1S5X6"/>